<keyword evidence="2" id="KW-0677">Repeat</keyword>
<dbReference type="Proteomes" id="UP001417504">
    <property type="component" value="Unassembled WGS sequence"/>
</dbReference>
<keyword evidence="5" id="KW-1185">Reference proteome</keyword>
<proteinExistence type="predicted"/>
<feature type="domain" description="Disease resistance R13L4/SHOC-2-like LRR" evidence="3">
    <location>
        <begin position="276"/>
        <end position="406"/>
    </location>
</feature>
<dbReference type="SUPFAM" id="SSF52058">
    <property type="entry name" value="L domain-like"/>
    <property type="match status" value="1"/>
</dbReference>
<comment type="caution">
    <text evidence="4">The sequence shown here is derived from an EMBL/GenBank/DDBJ whole genome shotgun (WGS) entry which is preliminary data.</text>
</comment>
<keyword evidence="1" id="KW-0433">Leucine-rich repeat</keyword>
<organism evidence="4 5">
    <name type="scientific">Stephania japonica</name>
    <dbReference type="NCBI Taxonomy" id="461633"/>
    <lineage>
        <taxon>Eukaryota</taxon>
        <taxon>Viridiplantae</taxon>
        <taxon>Streptophyta</taxon>
        <taxon>Embryophyta</taxon>
        <taxon>Tracheophyta</taxon>
        <taxon>Spermatophyta</taxon>
        <taxon>Magnoliopsida</taxon>
        <taxon>Ranunculales</taxon>
        <taxon>Menispermaceae</taxon>
        <taxon>Menispermoideae</taxon>
        <taxon>Cissampelideae</taxon>
        <taxon>Stephania</taxon>
    </lineage>
</organism>
<dbReference type="EMBL" id="JBBNAE010000005">
    <property type="protein sequence ID" value="KAK9123290.1"/>
    <property type="molecule type" value="Genomic_DNA"/>
</dbReference>
<evidence type="ECO:0000256" key="1">
    <source>
        <dbReference type="ARBA" id="ARBA00022614"/>
    </source>
</evidence>
<protein>
    <recommendedName>
        <fullName evidence="3">Disease resistance R13L4/SHOC-2-like LRR domain-containing protein</fullName>
    </recommendedName>
</protein>
<gene>
    <name evidence="4" type="ORF">Sjap_012892</name>
</gene>
<dbReference type="PANTHER" id="PTHR47186:SF3">
    <property type="entry name" value="OS09G0267800 PROTEIN"/>
    <property type="match status" value="1"/>
</dbReference>
<dbReference type="Gene3D" id="3.80.10.10">
    <property type="entry name" value="Ribonuclease Inhibitor"/>
    <property type="match status" value="1"/>
</dbReference>
<name>A0AAP0IXQ1_9MAGN</name>
<accession>A0AAP0IXQ1</accession>
<dbReference type="InterPro" id="IPR003591">
    <property type="entry name" value="Leu-rich_rpt_typical-subtyp"/>
</dbReference>
<dbReference type="SMART" id="SM00369">
    <property type="entry name" value="LRR_TYP"/>
    <property type="match status" value="3"/>
</dbReference>
<sequence>MEESSENIGTSSVSYATTAQKISELLNDDPDFDLELEKWLYAQPFYYSELVCFSKDELPTLIHLVRLCTLFPKDYDLDIEHIVQLFSAQTGAFWRNKFEDLVNRWFYALLSKQLLQPSYFGSHLRYKLNEHVCDVVEKNYFSRTYKMHPRAEDYVGTSYLQQISHRMEKINDYLISTKKRYVLVEDNINASCFSKSTRHASLLLSSSSPDNNVSSMVEILQVISNTCPYLQSLMVLGINRSLINQIPSELCLKLKSLIVLDLSYTSITELPSSFANLKSLRYLDVSGTLITQLPNAICYFHHMQTLKLRDCLKLIKLPNEICRLDGLIHLDLNIAYQLSSMPPGLGNLTKLQTLPAFIVGKEAGCSIGELKHMTDLRGDLCILRLENVHQDAKKAALSQKMYIEKLELQWTDSQDGFKVLGASNLIQTSKNCGLWDTREQSSLAGWRSLLQQFEVYNSV</sequence>
<evidence type="ECO:0000259" key="3">
    <source>
        <dbReference type="Pfam" id="PF23598"/>
    </source>
</evidence>
<evidence type="ECO:0000313" key="4">
    <source>
        <dbReference type="EMBL" id="KAK9123290.1"/>
    </source>
</evidence>
<dbReference type="Pfam" id="PF23598">
    <property type="entry name" value="LRR_14"/>
    <property type="match status" value="1"/>
</dbReference>
<evidence type="ECO:0000313" key="5">
    <source>
        <dbReference type="Proteomes" id="UP001417504"/>
    </source>
</evidence>
<dbReference type="AlphaFoldDB" id="A0AAP0IXQ1"/>
<dbReference type="PANTHER" id="PTHR47186">
    <property type="entry name" value="LEUCINE-RICH REPEAT-CONTAINING PROTEIN 57"/>
    <property type="match status" value="1"/>
</dbReference>
<reference evidence="4 5" key="1">
    <citation type="submission" date="2024-01" db="EMBL/GenBank/DDBJ databases">
        <title>Genome assemblies of Stephania.</title>
        <authorList>
            <person name="Yang L."/>
        </authorList>
    </citation>
    <scope>NUCLEOTIDE SEQUENCE [LARGE SCALE GENOMIC DNA]</scope>
    <source>
        <strain evidence="4">QJT</strain>
        <tissue evidence="4">Leaf</tissue>
    </source>
</reference>
<evidence type="ECO:0000256" key="2">
    <source>
        <dbReference type="ARBA" id="ARBA00022737"/>
    </source>
</evidence>
<dbReference type="InterPro" id="IPR032675">
    <property type="entry name" value="LRR_dom_sf"/>
</dbReference>
<dbReference type="InterPro" id="IPR055414">
    <property type="entry name" value="LRR_R13L4/SHOC2-like"/>
</dbReference>